<evidence type="ECO:0000259" key="3">
    <source>
        <dbReference type="Pfam" id="PF10017"/>
    </source>
</evidence>
<comment type="caution">
    <text evidence="4">The sequence shown here is derived from an EMBL/GenBank/DDBJ whole genome shotgun (WGS) entry which is preliminary data.</text>
</comment>
<dbReference type="AlphaFoldDB" id="A0A5C5ZSJ4"/>
<evidence type="ECO:0000256" key="1">
    <source>
        <dbReference type="ARBA" id="ARBA00022603"/>
    </source>
</evidence>
<dbReference type="InterPro" id="IPR035094">
    <property type="entry name" value="EgtD"/>
</dbReference>
<dbReference type="InterPro" id="IPR029063">
    <property type="entry name" value="SAM-dependent_MTases_sf"/>
</dbReference>
<feature type="domain" description="Histidine-specific methyltransferase SAM-dependent" evidence="3">
    <location>
        <begin position="21"/>
        <end position="320"/>
    </location>
</feature>
<dbReference type="GO" id="GO:0032259">
    <property type="term" value="P:methylation"/>
    <property type="evidence" value="ECO:0007669"/>
    <property type="project" value="UniProtKB-KW"/>
</dbReference>
<organism evidence="4 5">
    <name type="scientific">Pseudobythopirellula maris</name>
    <dbReference type="NCBI Taxonomy" id="2527991"/>
    <lineage>
        <taxon>Bacteria</taxon>
        <taxon>Pseudomonadati</taxon>
        <taxon>Planctomycetota</taxon>
        <taxon>Planctomycetia</taxon>
        <taxon>Pirellulales</taxon>
        <taxon>Lacipirellulaceae</taxon>
        <taxon>Pseudobythopirellula</taxon>
    </lineage>
</organism>
<dbReference type="RefSeq" id="WP_146397395.1">
    <property type="nucleotide sequence ID" value="NZ_SJPQ01000001.1"/>
</dbReference>
<keyword evidence="1 4" id="KW-0489">Methyltransferase</keyword>
<protein>
    <submittedName>
        <fullName evidence="4">Histidine-specific methyltransferase EgtD</fullName>
        <ecNumber evidence="4">2.1.1.44</ecNumber>
    </submittedName>
</protein>
<evidence type="ECO:0000313" key="5">
    <source>
        <dbReference type="Proteomes" id="UP000315440"/>
    </source>
</evidence>
<dbReference type="InterPro" id="IPR017804">
    <property type="entry name" value="MeTrfase_EgtD-like"/>
</dbReference>
<keyword evidence="5" id="KW-1185">Reference proteome</keyword>
<dbReference type="Gene3D" id="3.40.50.150">
    <property type="entry name" value="Vaccinia Virus protein VP39"/>
    <property type="match status" value="1"/>
</dbReference>
<dbReference type="PANTHER" id="PTHR43397">
    <property type="entry name" value="ERGOTHIONEINE BIOSYNTHESIS PROTEIN 1"/>
    <property type="match status" value="1"/>
</dbReference>
<dbReference type="Pfam" id="PF10017">
    <property type="entry name" value="Methyltransf_33"/>
    <property type="match status" value="1"/>
</dbReference>
<evidence type="ECO:0000256" key="2">
    <source>
        <dbReference type="ARBA" id="ARBA00022679"/>
    </source>
</evidence>
<keyword evidence="2 4" id="KW-0808">Transferase</keyword>
<dbReference type="NCBIfam" id="TIGR03438">
    <property type="entry name" value="egtD_ergothio"/>
    <property type="match status" value="1"/>
</dbReference>
<proteinExistence type="predicted"/>
<dbReference type="Proteomes" id="UP000315440">
    <property type="component" value="Unassembled WGS sequence"/>
</dbReference>
<dbReference type="OrthoDB" id="5289726at2"/>
<dbReference type="PANTHER" id="PTHR43397:SF1">
    <property type="entry name" value="ERGOTHIONEINE BIOSYNTHESIS PROTEIN 1"/>
    <property type="match status" value="1"/>
</dbReference>
<sequence length="324" mass="35868">MAEASSGAAQIGFSPAAGVFYEEVEQGLRSSPRTLPCKYFYDAQGSQLFDAICELPEYYVTRTELEIMRRHAGEMAERIGPGVMLIEYGSGSSVKTRLLLSQLDRPAAYVPVDISGDHLLSTSERLRVSYPQIEILPVCADFTESFALPRPSTRPTHNAVYFPGSTIGNFHPAAASRMLRTIVELCGCGGGLLIGVDLQKDPAVLMRAYDDSQGVTAAFNQNLLRRINRELDANFELDAFEHQSYYDTESHRIEMRLVSRCDQAVTIGGEEFGFDRGESIRTECSYKHTVEGFAQLASEAGLALRESWTDDDERFAVLHLVVAD</sequence>
<evidence type="ECO:0000313" key="4">
    <source>
        <dbReference type="EMBL" id="TWT90479.1"/>
    </source>
</evidence>
<gene>
    <name evidence="4" type="primary">egtD</name>
    <name evidence="4" type="ORF">Mal64_08690</name>
</gene>
<reference evidence="4 5" key="1">
    <citation type="submission" date="2019-02" db="EMBL/GenBank/DDBJ databases">
        <title>Deep-cultivation of Planctomycetes and their phenomic and genomic characterization uncovers novel biology.</title>
        <authorList>
            <person name="Wiegand S."/>
            <person name="Jogler M."/>
            <person name="Boedeker C."/>
            <person name="Pinto D."/>
            <person name="Vollmers J."/>
            <person name="Rivas-Marin E."/>
            <person name="Kohn T."/>
            <person name="Peeters S.H."/>
            <person name="Heuer A."/>
            <person name="Rast P."/>
            <person name="Oberbeckmann S."/>
            <person name="Bunk B."/>
            <person name="Jeske O."/>
            <person name="Meyerdierks A."/>
            <person name="Storesund J.E."/>
            <person name="Kallscheuer N."/>
            <person name="Luecker S."/>
            <person name="Lage O.M."/>
            <person name="Pohl T."/>
            <person name="Merkel B.J."/>
            <person name="Hornburger P."/>
            <person name="Mueller R.-W."/>
            <person name="Bruemmer F."/>
            <person name="Labrenz M."/>
            <person name="Spormann A.M."/>
            <person name="Op Den Camp H."/>
            <person name="Overmann J."/>
            <person name="Amann R."/>
            <person name="Jetten M.S.M."/>
            <person name="Mascher T."/>
            <person name="Medema M.H."/>
            <person name="Devos D.P."/>
            <person name="Kaster A.-K."/>
            <person name="Ovreas L."/>
            <person name="Rohde M."/>
            <person name="Galperin M.Y."/>
            <person name="Jogler C."/>
        </authorList>
    </citation>
    <scope>NUCLEOTIDE SEQUENCE [LARGE SCALE GENOMIC DNA]</scope>
    <source>
        <strain evidence="4 5">Mal64</strain>
    </source>
</reference>
<accession>A0A5C5ZSJ4</accession>
<dbReference type="SUPFAM" id="SSF53335">
    <property type="entry name" value="S-adenosyl-L-methionine-dependent methyltransferases"/>
    <property type="match status" value="1"/>
</dbReference>
<dbReference type="PIRSF" id="PIRSF018005">
    <property type="entry name" value="UCP018005"/>
    <property type="match status" value="1"/>
</dbReference>
<dbReference type="InterPro" id="IPR019257">
    <property type="entry name" value="MeTrfase_dom"/>
</dbReference>
<dbReference type="EC" id="2.1.1.44" evidence="4"/>
<dbReference type="InterPro" id="IPR051128">
    <property type="entry name" value="EgtD_Methyltrsf_superfamily"/>
</dbReference>
<dbReference type="EMBL" id="SJPQ01000001">
    <property type="protein sequence ID" value="TWT90479.1"/>
    <property type="molecule type" value="Genomic_DNA"/>
</dbReference>
<dbReference type="GO" id="GO:0052706">
    <property type="term" value="F:L-histidine N(alpha)-methyltransferase activity"/>
    <property type="evidence" value="ECO:0007669"/>
    <property type="project" value="UniProtKB-EC"/>
</dbReference>
<name>A0A5C5ZSJ4_9BACT</name>